<dbReference type="EMBL" id="LBWK01000002">
    <property type="protein sequence ID" value="KKR05807.1"/>
    <property type="molecule type" value="Genomic_DNA"/>
</dbReference>
<organism evidence="2 3">
    <name type="scientific">candidate division WS6 bacterium GW2011_GWF2_39_15</name>
    <dbReference type="NCBI Taxonomy" id="1619100"/>
    <lineage>
        <taxon>Bacteria</taxon>
        <taxon>Candidatus Dojkabacteria</taxon>
    </lineage>
</organism>
<evidence type="ECO:0000313" key="3">
    <source>
        <dbReference type="Proteomes" id="UP000034799"/>
    </source>
</evidence>
<feature type="domain" description="YdhG-like" evidence="1">
    <location>
        <begin position="23"/>
        <end position="113"/>
    </location>
</feature>
<dbReference type="PATRIC" id="fig|1619100.3.peg.868"/>
<name>A0A0G0QW06_9BACT</name>
<dbReference type="AlphaFoldDB" id="A0A0G0QW06"/>
<dbReference type="Proteomes" id="UP000034799">
    <property type="component" value="Unassembled WGS sequence"/>
</dbReference>
<dbReference type="InterPro" id="IPR014922">
    <property type="entry name" value="YdhG-like"/>
</dbReference>
<protein>
    <recommendedName>
        <fullName evidence="1">YdhG-like domain-containing protein</fullName>
    </recommendedName>
</protein>
<sequence length="118" mass="13732">MQKIEASIVDEYIKNFPEDIQIRMRKLRKLIKDTIPGAVESISYKMPAYKINGKTLIYFAGYKNHIGFYPFPSGIEAFKKETSEYKTSKGAIQFPNNKPIPHDLVKRIVEFRVKESMK</sequence>
<evidence type="ECO:0000259" key="1">
    <source>
        <dbReference type="Pfam" id="PF08818"/>
    </source>
</evidence>
<proteinExistence type="predicted"/>
<dbReference type="Gene3D" id="3.90.1150.200">
    <property type="match status" value="1"/>
</dbReference>
<reference evidence="2 3" key="1">
    <citation type="journal article" date="2015" name="Nature">
        <title>rRNA introns, odd ribosomes, and small enigmatic genomes across a large radiation of phyla.</title>
        <authorList>
            <person name="Brown C.T."/>
            <person name="Hug L.A."/>
            <person name="Thomas B.C."/>
            <person name="Sharon I."/>
            <person name="Castelle C.J."/>
            <person name="Singh A."/>
            <person name="Wilkins M.J."/>
            <person name="Williams K.H."/>
            <person name="Banfield J.F."/>
        </authorList>
    </citation>
    <scope>NUCLEOTIDE SEQUENCE [LARGE SCALE GENOMIC DNA]</scope>
</reference>
<gene>
    <name evidence="2" type="ORF">UT34_C0002G0314</name>
</gene>
<dbReference type="SUPFAM" id="SSF159888">
    <property type="entry name" value="YdhG-like"/>
    <property type="match status" value="1"/>
</dbReference>
<evidence type="ECO:0000313" key="2">
    <source>
        <dbReference type="EMBL" id="KKR05807.1"/>
    </source>
</evidence>
<dbReference type="Pfam" id="PF08818">
    <property type="entry name" value="DUF1801"/>
    <property type="match status" value="1"/>
</dbReference>
<comment type="caution">
    <text evidence="2">The sequence shown here is derived from an EMBL/GenBank/DDBJ whole genome shotgun (WGS) entry which is preliminary data.</text>
</comment>
<accession>A0A0G0QW06</accession>